<dbReference type="Proteomes" id="UP001054837">
    <property type="component" value="Unassembled WGS sequence"/>
</dbReference>
<organism evidence="1 2">
    <name type="scientific">Caerostris darwini</name>
    <dbReference type="NCBI Taxonomy" id="1538125"/>
    <lineage>
        <taxon>Eukaryota</taxon>
        <taxon>Metazoa</taxon>
        <taxon>Ecdysozoa</taxon>
        <taxon>Arthropoda</taxon>
        <taxon>Chelicerata</taxon>
        <taxon>Arachnida</taxon>
        <taxon>Araneae</taxon>
        <taxon>Araneomorphae</taxon>
        <taxon>Entelegynae</taxon>
        <taxon>Araneoidea</taxon>
        <taxon>Araneidae</taxon>
        <taxon>Caerostris</taxon>
    </lineage>
</organism>
<dbReference type="EMBL" id="BPLQ01002250">
    <property type="protein sequence ID" value="GIX90523.1"/>
    <property type="molecule type" value="Genomic_DNA"/>
</dbReference>
<protein>
    <submittedName>
        <fullName evidence="1">Uncharacterized protein</fullName>
    </submittedName>
</protein>
<dbReference type="AlphaFoldDB" id="A0AAV4P0H4"/>
<name>A0AAV4P0H4_9ARAC</name>
<evidence type="ECO:0000313" key="1">
    <source>
        <dbReference type="EMBL" id="GIX90523.1"/>
    </source>
</evidence>
<keyword evidence="2" id="KW-1185">Reference proteome</keyword>
<evidence type="ECO:0000313" key="2">
    <source>
        <dbReference type="Proteomes" id="UP001054837"/>
    </source>
</evidence>
<comment type="caution">
    <text evidence="1">The sequence shown here is derived from an EMBL/GenBank/DDBJ whole genome shotgun (WGS) entry which is preliminary data.</text>
</comment>
<reference evidence="1 2" key="1">
    <citation type="submission" date="2021-06" db="EMBL/GenBank/DDBJ databases">
        <title>Caerostris darwini draft genome.</title>
        <authorList>
            <person name="Kono N."/>
            <person name="Arakawa K."/>
        </authorList>
    </citation>
    <scope>NUCLEOTIDE SEQUENCE [LARGE SCALE GENOMIC DNA]</scope>
</reference>
<gene>
    <name evidence="1" type="ORF">CDAR_74871</name>
</gene>
<accession>A0AAV4P0H4</accession>
<sequence>MLSTGEQRKKQINIKKRAIRPDGIGIARSPVAVCQSPAMRCDGQSIGRAGRIFPKAAVWQWPGSFFHSEAIFNRHVIDRHLIMRRKEYTQGLPHSKWLLANKE</sequence>
<proteinExistence type="predicted"/>